<comment type="caution">
    <text evidence="2">The sequence shown here is derived from an EMBL/GenBank/DDBJ whole genome shotgun (WGS) entry which is preliminary data.</text>
</comment>
<dbReference type="InterPro" id="IPR004875">
    <property type="entry name" value="DDE_SF_endonuclease_dom"/>
</dbReference>
<dbReference type="EMBL" id="JARBHB010000001">
    <property type="protein sequence ID" value="KAJ8897474.1"/>
    <property type="molecule type" value="Genomic_DNA"/>
</dbReference>
<evidence type="ECO:0000313" key="3">
    <source>
        <dbReference type="Proteomes" id="UP001159363"/>
    </source>
</evidence>
<feature type="domain" description="DDE-1" evidence="1">
    <location>
        <begin position="1"/>
        <end position="63"/>
    </location>
</feature>
<name>A0ABQ9IMQ0_9NEOP</name>
<accession>A0ABQ9IMQ0</accession>
<dbReference type="Pfam" id="PF03184">
    <property type="entry name" value="DDE_1"/>
    <property type="match status" value="1"/>
</dbReference>
<dbReference type="Proteomes" id="UP001159363">
    <property type="component" value="Chromosome 1"/>
</dbReference>
<evidence type="ECO:0000313" key="2">
    <source>
        <dbReference type="EMBL" id="KAJ8897474.1"/>
    </source>
</evidence>
<reference evidence="2 3" key="1">
    <citation type="submission" date="2023-02" db="EMBL/GenBank/DDBJ databases">
        <title>LHISI_Scaffold_Assembly.</title>
        <authorList>
            <person name="Stuart O.P."/>
            <person name="Cleave R."/>
            <person name="Magrath M.J.L."/>
            <person name="Mikheyev A.S."/>
        </authorList>
    </citation>
    <scope>NUCLEOTIDE SEQUENCE [LARGE SCALE GENOMIC DNA]</scope>
    <source>
        <strain evidence="2">Daus_M_001</strain>
        <tissue evidence="2">Leg muscle</tissue>
    </source>
</reference>
<keyword evidence="3" id="KW-1185">Reference proteome</keyword>
<organism evidence="2 3">
    <name type="scientific">Dryococelus australis</name>
    <dbReference type="NCBI Taxonomy" id="614101"/>
    <lineage>
        <taxon>Eukaryota</taxon>
        <taxon>Metazoa</taxon>
        <taxon>Ecdysozoa</taxon>
        <taxon>Arthropoda</taxon>
        <taxon>Hexapoda</taxon>
        <taxon>Insecta</taxon>
        <taxon>Pterygota</taxon>
        <taxon>Neoptera</taxon>
        <taxon>Polyneoptera</taxon>
        <taxon>Phasmatodea</taxon>
        <taxon>Verophasmatodea</taxon>
        <taxon>Anareolatae</taxon>
        <taxon>Phasmatidae</taxon>
        <taxon>Eurycanthinae</taxon>
        <taxon>Dryococelus</taxon>
    </lineage>
</organism>
<evidence type="ECO:0000259" key="1">
    <source>
        <dbReference type="Pfam" id="PF03184"/>
    </source>
</evidence>
<gene>
    <name evidence="2" type="ORF">PR048_002820</name>
</gene>
<sequence length="126" mass="14564">MDQSVIEIMKRHYRRQLLRKLLIEDENEEGIVAHRQKLYLKDCSYMVAEVWNLVKTTTLKRAWNKLKGLSTKDEMTLEDLRKILLKIPGFQSVGVETDDQKDDVTTESYVGLSAGEVFACLETVLT</sequence>
<protein>
    <recommendedName>
        <fullName evidence="1">DDE-1 domain-containing protein</fullName>
    </recommendedName>
</protein>
<proteinExistence type="predicted"/>